<evidence type="ECO:0000313" key="3">
    <source>
        <dbReference type="EMBL" id="SPD26042.1"/>
    </source>
</evidence>
<accession>A0A2N9IME9</accession>
<dbReference type="AlphaFoldDB" id="A0A2N9IME9"/>
<feature type="compositionally biased region" description="Basic and acidic residues" evidence="1">
    <location>
        <begin position="88"/>
        <end position="112"/>
    </location>
</feature>
<gene>
    <name evidence="3" type="ORF">FSB_LOCUS53924</name>
</gene>
<protein>
    <recommendedName>
        <fullName evidence="2">GBF-interacting protein 1 N-terminal domain-containing protein</fullName>
    </recommendedName>
</protein>
<reference evidence="3" key="1">
    <citation type="submission" date="2018-02" db="EMBL/GenBank/DDBJ databases">
        <authorList>
            <person name="Cohen D.B."/>
            <person name="Kent A.D."/>
        </authorList>
    </citation>
    <scope>NUCLEOTIDE SEQUENCE</scope>
</reference>
<dbReference type="PANTHER" id="PTHR46775">
    <property type="entry name" value="FLOCCULATION PROTEIN (DUF1296)"/>
    <property type="match status" value="1"/>
</dbReference>
<organism evidence="3">
    <name type="scientific">Fagus sylvatica</name>
    <name type="common">Beechnut</name>
    <dbReference type="NCBI Taxonomy" id="28930"/>
    <lineage>
        <taxon>Eukaryota</taxon>
        <taxon>Viridiplantae</taxon>
        <taxon>Streptophyta</taxon>
        <taxon>Embryophyta</taxon>
        <taxon>Tracheophyta</taxon>
        <taxon>Spermatophyta</taxon>
        <taxon>Magnoliopsida</taxon>
        <taxon>eudicotyledons</taxon>
        <taxon>Gunneridae</taxon>
        <taxon>Pentapetalae</taxon>
        <taxon>rosids</taxon>
        <taxon>fabids</taxon>
        <taxon>Fagales</taxon>
        <taxon>Fagaceae</taxon>
        <taxon>Fagus</taxon>
    </lineage>
</organism>
<evidence type="ECO:0000256" key="1">
    <source>
        <dbReference type="SAM" id="MobiDB-lite"/>
    </source>
</evidence>
<dbReference type="GO" id="GO:0051082">
    <property type="term" value="F:unfolded protein binding"/>
    <property type="evidence" value="ECO:0007669"/>
    <property type="project" value="TreeGrafter"/>
</dbReference>
<feature type="region of interest" description="Disordered" evidence="1">
    <location>
        <begin position="68"/>
        <end position="112"/>
    </location>
</feature>
<dbReference type="Pfam" id="PF06972">
    <property type="entry name" value="GIP1_N"/>
    <property type="match status" value="1"/>
</dbReference>
<dbReference type="InterPro" id="IPR009060">
    <property type="entry name" value="UBA-like_sf"/>
</dbReference>
<dbReference type="PANTHER" id="PTHR46775:SF1">
    <property type="entry name" value="FLOCCULATION PROTEIN (DUF1296)"/>
    <property type="match status" value="1"/>
</dbReference>
<name>A0A2N9IME9_FAGSY</name>
<evidence type="ECO:0000259" key="2">
    <source>
        <dbReference type="Pfam" id="PF06972"/>
    </source>
</evidence>
<dbReference type="InterPro" id="IPR009719">
    <property type="entry name" value="GIP1_N"/>
</dbReference>
<dbReference type="InterPro" id="IPR044277">
    <property type="entry name" value="GIP1"/>
</dbReference>
<proteinExistence type="predicted"/>
<dbReference type="SUPFAM" id="SSF46934">
    <property type="entry name" value="UBA-like"/>
    <property type="match status" value="1"/>
</dbReference>
<dbReference type="EMBL" id="OIVN01006141">
    <property type="protein sequence ID" value="SPD26042.1"/>
    <property type="molecule type" value="Genomic_DNA"/>
</dbReference>
<feature type="domain" description="GBF-interacting protein 1 N-terminal" evidence="2">
    <location>
        <begin position="1"/>
        <end position="41"/>
    </location>
</feature>
<sequence>MKKTIQNIKEITGNHSEDEIYAMLKECSMDPNKTAQKLLFQVHLRSLMVVMAVGLEERILSLQNNSLTGRDWPRLGSRLGTGEEEREPDGGERVSVEETTQWRDGERRRESV</sequence>